<protein>
    <recommendedName>
        <fullName evidence="1">DUF4397 domain-containing protein</fullName>
    </recommendedName>
</protein>
<sequence>MKKLSLRIESAPRSLSIKSTLLLMLAIASSVISCKKEKDAGEEQIKAATSIRLVHSSFLTSTSTADLFVDDVKLNSGGAITFSGASAYFPATAGSRKIVVKNAAGVSLADTVLTISDGRQYSLFLKDRSWADAVTQIVSPLKSGLIPVIDNNTGIPAKGKAKIRFVNMSSQPLNSLAAQITFSRLDKVGSTTVSTTLTQTLGADALTFSSDYTTEEAGEITIRALGANSNTVDLTTTLEADKLYTFYVVSTQYTVKTPTKSPISLIVVQNK</sequence>
<dbReference type="STRING" id="485917.Phep_0346"/>
<dbReference type="PROSITE" id="PS51257">
    <property type="entry name" value="PROKAR_LIPOPROTEIN"/>
    <property type="match status" value="1"/>
</dbReference>
<dbReference type="OrthoDB" id="9792011at2"/>
<evidence type="ECO:0000259" key="1">
    <source>
        <dbReference type="Pfam" id="PF14344"/>
    </source>
</evidence>
<feature type="domain" description="DUF4397" evidence="1">
    <location>
        <begin position="50"/>
        <end position="170"/>
    </location>
</feature>
<keyword evidence="3" id="KW-1185">Reference proteome</keyword>
<dbReference type="Proteomes" id="UP000000852">
    <property type="component" value="Chromosome"/>
</dbReference>
<name>C6XZ88_PEDHD</name>
<gene>
    <name evidence="2" type="ordered locus">Phep_0346</name>
</gene>
<dbReference type="InterPro" id="IPR025510">
    <property type="entry name" value="DUF4397"/>
</dbReference>
<reference evidence="2 3" key="1">
    <citation type="journal article" date="2009" name="Stand. Genomic Sci.">
        <title>Complete genome sequence of Pedobacter heparinus type strain (HIM 762-3).</title>
        <authorList>
            <person name="Han C."/>
            <person name="Spring S."/>
            <person name="Lapidus A."/>
            <person name="Del Rio T.G."/>
            <person name="Tice H."/>
            <person name="Copeland A."/>
            <person name="Cheng J.F."/>
            <person name="Lucas S."/>
            <person name="Chen F."/>
            <person name="Nolan M."/>
            <person name="Bruce D."/>
            <person name="Goodwin L."/>
            <person name="Pitluck S."/>
            <person name="Ivanova N."/>
            <person name="Mavromatis K."/>
            <person name="Mikhailova N."/>
            <person name="Pati A."/>
            <person name="Chen A."/>
            <person name="Palaniappan K."/>
            <person name="Land M."/>
            <person name="Hauser L."/>
            <person name="Chang Y.J."/>
            <person name="Jeffries C.C."/>
            <person name="Saunders E."/>
            <person name="Chertkov O."/>
            <person name="Brettin T."/>
            <person name="Goker M."/>
            <person name="Rohde M."/>
            <person name="Bristow J."/>
            <person name="Eisen J.A."/>
            <person name="Markowitz V."/>
            <person name="Hugenholtz P."/>
            <person name="Kyrpides N.C."/>
            <person name="Klenk H.P."/>
            <person name="Detter J.C."/>
        </authorList>
    </citation>
    <scope>NUCLEOTIDE SEQUENCE [LARGE SCALE GENOMIC DNA]</scope>
    <source>
        <strain evidence="3">ATCC 13125 / DSM 2366 / CIP 104194 / JCM 7457 / NBRC 12017 / NCIMB 9290 / NRRL B-14731 / HIM 762-3</strain>
    </source>
</reference>
<evidence type="ECO:0000313" key="2">
    <source>
        <dbReference type="EMBL" id="ACU02570.1"/>
    </source>
</evidence>
<dbReference type="EMBL" id="CP001681">
    <property type="protein sequence ID" value="ACU02570.1"/>
    <property type="molecule type" value="Genomic_DNA"/>
</dbReference>
<dbReference type="AlphaFoldDB" id="C6XZ88"/>
<dbReference type="Pfam" id="PF14344">
    <property type="entry name" value="DUF4397"/>
    <property type="match status" value="1"/>
</dbReference>
<organism evidence="2 3">
    <name type="scientific">Pedobacter heparinus (strain ATCC 13125 / DSM 2366 / CIP 104194 / JCM 7457 / NBRC 12017 / NCIMB 9290 / NRRL B-14731 / HIM 762-3)</name>
    <dbReference type="NCBI Taxonomy" id="485917"/>
    <lineage>
        <taxon>Bacteria</taxon>
        <taxon>Pseudomonadati</taxon>
        <taxon>Bacteroidota</taxon>
        <taxon>Sphingobacteriia</taxon>
        <taxon>Sphingobacteriales</taxon>
        <taxon>Sphingobacteriaceae</taxon>
        <taxon>Pedobacter</taxon>
    </lineage>
</organism>
<proteinExistence type="predicted"/>
<dbReference type="KEGG" id="phe:Phep_0346"/>
<dbReference type="RefSeq" id="WP_012780523.1">
    <property type="nucleotide sequence ID" value="NC_013061.1"/>
</dbReference>
<dbReference type="HOGENOM" id="CLU_1026175_0_0_10"/>
<evidence type="ECO:0000313" key="3">
    <source>
        <dbReference type="Proteomes" id="UP000000852"/>
    </source>
</evidence>
<accession>C6XZ88</accession>